<dbReference type="InterPro" id="IPR025940">
    <property type="entry name" value="SpoIISA_toxin"/>
</dbReference>
<keyword evidence="1" id="KW-0472">Membrane</keyword>
<name>A0ABZ2NL91_9BACI</name>
<dbReference type="Pfam" id="PF14171">
    <property type="entry name" value="SpoIISA_toxin"/>
    <property type="match status" value="1"/>
</dbReference>
<feature type="transmembrane region" description="Helical" evidence="1">
    <location>
        <begin position="6"/>
        <end position="26"/>
    </location>
</feature>
<dbReference type="Proteomes" id="UP001377337">
    <property type="component" value="Chromosome"/>
</dbReference>
<proteinExistence type="predicted"/>
<evidence type="ECO:0000313" key="2">
    <source>
        <dbReference type="EMBL" id="WXB98543.1"/>
    </source>
</evidence>
<keyword evidence="1" id="KW-0812">Transmembrane</keyword>
<accession>A0ABZ2NL91</accession>
<gene>
    <name evidence="2" type="ORF">WCV65_08735</name>
</gene>
<keyword evidence="1" id="KW-1133">Transmembrane helix</keyword>
<keyword evidence="3" id="KW-1185">Reference proteome</keyword>
<feature type="transmembrane region" description="Helical" evidence="1">
    <location>
        <begin position="41"/>
        <end position="61"/>
    </location>
</feature>
<evidence type="ECO:0000256" key="1">
    <source>
        <dbReference type="SAM" id="Phobius"/>
    </source>
</evidence>
<dbReference type="EMBL" id="CP147407">
    <property type="protein sequence ID" value="WXB98543.1"/>
    <property type="molecule type" value="Genomic_DNA"/>
</dbReference>
<protein>
    <submittedName>
        <fullName evidence="2">Type II toxin-antitoxin system SpoIISA family toxin</fullName>
    </submittedName>
</protein>
<dbReference type="RefSeq" id="WP_338781650.1">
    <property type="nucleotide sequence ID" value="NZ_CP147407.1"/>
</dbReference>
<reference evidence="2 3" key="1">
    <citation type="submission" date="2024-02" db="EMBL/GenBank/DDBJ databases">
        <title>Seven novel Bacillus-like species.</title>
        <authorList>
            <person name="Liu G."/>
        </authorList>
    </citation>
    <scope>NUCLEOTIDE SEQUENCE [LARGE SCALE GENOMIC DNA]</scope>
    <source>
        <strain evidence="2 3">FJAT-52054</strain>
    </source>
</reference>
<feature type="transmembrane region" description="Helical" evidence="1">
    <location>
        <begin position="67"/>
        <end position="87"/>
    </location>
</feature>
<sequence>MILFYQGLVWFVLCLLAFYGISHWIWEDRVKKASESIRKTWYVLFLLGAAVFWTAHPASLFSDWKNYLIVFGVFVLIDAFLFLGMYIKKLGVNELERHTEVLEENARLVQENNHRLKTFANLLQHVSINLYQGGIAEYMQGLDELIQLFAEKNDLTASFHSFDTDQEKEQLLGVIERKGSIRSALERNEIVYRPEEKTALIPIEIQGVTFVLKIKAAADEVNESDCLLFLSLIHMYDIIY</sequence>
<dbReference type="Gene3D" id="3.30.70.2720">
    <property type="match status" value="1"/>
</dbReference>
<organism evidence="2 3">
    <name type="scientific">Metabacillus sediminis</name>
    <dbReference type="NCBI Taxonomy" id="3117746"/>
    <lineage>
        <taxon>Bacteria</taxon>
        <taxon>Bacillati</taxon>
        <taxon>Bacillota</taxon>
        <taxon>Bacilli</taxon>
        <taxon>Bacillales</taxon>
        <taxon>Bacillaceae</taxon>
        <taxon>Metabacillus</taxon>
    </lineage>
</organism>
<evidence type="ECO:0000313" key="3">
    <source>
        <dbReference type="Proteomes" id="UP001377337"/>
    </source>
</evidence>